<dbReference type="EnsemblMetazoa" id="HelroT162968">
    <property type="protein sequence ID" value="HelroP162968"/>
    <property type="gene ID" value="HelroG162968"/>
</dbReference>
<accession>T1ETG3</accession>
<evidence type="ECO:0000256" key="1">
    <source>
        <dbReference type="SAM" id="MobiDB-lite"/>
    </source>
</evidence>
<dbReference type="EMBL" id="AMQM01001242">
    <property type="status" value="NOT_ANNOTATED_CDS"/>
    <property type="molecule type" value="Genomic_DNA"/>
</dbReference>
<dbReference type="HOGENOM" id="CLU_1099524_0_0_1"/>
<name>T1ETG3_HELRO</name>
<reference evidence="4" key="1">
    <citation type="submission" date="2012-12" db="EMBL/GenBank/DDBJ databases">
        <authorList>
            <person name="Hellsten U."/>
            <person name="Grimwood J."/>
            <person name="Chapman J.A."/>
            <person name="Shapiro H."/>
            <person name="Aerts A."/>
            <person name="Otillar R.P."/>
            <person name="Terry A.Y."/>
            <person name="Boore J.L."/>
            <person name="Simakov O."/>
            <person name="Marletaz F."/>
            <person name="Cho S.-J."/>
            <person name="Edsinger-Gonzales E."/>
            <person name="Havlak P."/>
            <person name="Kuo D.-H."/>
            <person name="Larsson T."/>
            <person name="Lv J."/>
            <person name="Arendt D."/>
            <person name="Savage R."/>
            <person name="Osoegawa K."/>
            <person name="de Jong P."/>
            <person name="Lindberg D.R."/>
            <person name="Seaver E.C."/>
            <person name="Weisblat D.A."/>
            <person name="Putnam N.H."/>
            <person name="Grigoriev I.V."/>
            <person name="Rokhsar D.S."/>
        </authorList>
    </citation>
    <scope>NUCLEOTIDE SEQUENCE</scope>
</reference>
<feature type="region of interest" description="Disordered" evidence="1">
    <location>
        <begin position="232"/>
        <end position="253"/>
    </location>
</feature>
<dbReference type="RefSeq" id="XP_009023260.1">
    <property type="nucleotide sequence ID" value="XM_009025012.1"/>
</dbReference>
<organism evidence="3 4">
    <name type="scientific">Helobdella robusta</name>
    <name type="common">Californian leech</name>
    <dbReference type="NCBI Taxonomy" id="6412"/>
    <lineage>
        <taxon>Eukaryota</taxon>
        <taxon>Metazoa</taxon>
        <taxon>Spiralia</taxon>
        <taxon>Lophotrochozoa</taxon>
        <taxon>Annelida</taxon>
        <taxon>Clitellata</taxon>
        <taxon>Hirudinea</taxon>
        <taxon>Rhynchobdellida</taxon>
        <taxon>Glossiphoniidae</taxon>
        <taxon>Helobdella</taxon>
    </lineage>
</organism>
<proteinExistence type="predicted"/>
<reference evidence="3" key="3">
    <citation type="submission" date="2015-06" db="UniProtKB">
        <authorList>
            <consortium name="EnsemblMetazoa"/>
        </authorList>
    </citation>
    <scope>IDENTIFICATION</scope>
</reference>
<reference evidence="2 4" key="2">
    <citation type="journal article" date="2013" name="Nature">
        <title>Insights into bilaterian evolution from three spiralian genomes.</title>
        <authorList>
            <person name="Simakov O."/>
            <person name="Marletaz F."/>
            <person name="Cho S.J."/>
            <person name="Edsinger-Gonzales E."/>
            <person name="Havlak P."/>
            <person name="Hellsten U."/>
            <person name="Kuo D.H."/>
            <person name="Larsson T."/>
            <person name="Lv J."/>
            <person name="Arendt D."/>
            <person name="Savage R."/>
            <person name="Osoegawa K."/>
            <person name="de Jong P."/>
            <person name="Grimwood J."/>
            <person name="Chapman J.A."/>
            <person name="Shapiro H."/>
            <person name="Aerts A."/>
            <person name="Otillar R.P."/>
            <person name="Terry A.Y."/>
            <person name="Boore J.L."/>
            <person name="Grigoriev I.V."/>
            <person name="Lindberg D.R."/>
            <person name="Seaver E.C."/>
            <person name="Weisblat D.A."/>
            <person name="Putnam N.H."/>
            <person name="Rokhsar D.S."/>
        </authorList>
    </citation>
    <scope>NUCLEOTIDE SEQUENCE</scope>
</reference>
<keyword evidence="4" id="KW-1185">Reference proteome</keyword>
<evidence type="ECO:0000313" key="3">
    <source>
        <dbReference type="EnsemblMetazoa" id="HelroP162968"/>
    </source>
</evidence>
<protein>
    <submittedName>
        <fullName evidence="2 3">Uncharacterized protein</fullName>
    </submittedName>
</protein>
<evidence type="ECO:0000313" key="4">
    <source>
        <dbReference type="Proteomes" id="UP000015101"/>
    </source>
</evidence>
<dbReference type="EMBL" id="KB097143">
    <property type="protein sequence ID" value="ESN99420.1"/>
    <property type="molecule type" value="Genomic_DNA"/>
</dbReference>
<dbReference type="InParanoid" id="T1ETG3"/>
<dbReference type="GeneID" id="20199863"/>
<feature type="compositionally biased region" description="Basic and acidic residues" evidence="1">
    <location>
        <begin position="232"/>
        <end position="243"/>
    </location>
</feature>
<dbReference type="KEGG" id="hro:HELRODRAFT_162968"/>
<dbReference type="CTD" id="20199863"/>
<evidence type="ECO:0000313" key="2">
    <source>
        <dbReference type="EMBL" id="ESN99420.1"/>
    </source>
</evidence>
<sequence>MIKQQLAEMNTKFDKKTTDINRIIDQHTVEVKQLHKILKILTISPAYSTTYNYISDRKSILSTDHFSCGARNISDARVNCVAHVNVKKEEASFHNDKDDDKDKNECFENIEKVGYDKESFGMQWDYYSDFAASNSPTYLTNSDNGYSNSNDVLDGDVNANNHTEPELVTEYDPSFDIMPPTCTWKKSLVLVYLDDDINDDFIADEDESFIAASLIDRKDVNDEFYDMHQRYPSDHSTPRELNRKNHLLQVSTK</sequence>
<gene>
    <name evidence="3" type="primary">20199863</name>
    <name evidence="2" type="ORF">HELRODRAFT_162968</name>
</gene>
<dbReference type="Proteomes" id="UP000015101">
    <property type="component" value="Unassembled WGS sequence"/>
</dbReference>
<dbReference type="AlphaFoldDB" id="T1ETG3"/>